<dbReference type="Gene3D" id="3.20.20.120">
    <property type="entry name" value="Enolase-like C-terminal domain"/>
    <property type="match status" value="1"/>
</dbReference>
<sequence length="368" mass="39320">MSLRVRILAIPLAYEGGMALHTATSGAVPGLRELRLIVECDGALAAVGASRTNISYLTGVDAPRLEAEILDAAPRLDWRLPWAVFTAAMDAAMPRLSAPARMLFEMAAQDGAARAMGVPLAEHLGGAFEAHSATNQTLFWCDDDTLRHRAETYVARGFSELKLRIAVEGFDTDLRRLRLLRDRFGMALRLSADANGRWSEAEAGPRLAQLAGLGLEYLEQPLPAADWDGAARLAAGSPLPLMFDESLGDMAAVERLVTTRAVPLAHLKLAKLGGLDRLMTAGRLLQKAGIGVMVGQMNEGVVSTLAAAHAAVALGVTLRELYGADQLRRDPAGGLVYRDGGLDLPRGPGIGLSKHAAEECNVLWDHRP</sequence>
<dbReference type="RefSeq" id="WP_188967572.1">
    <property type="nucleotide sequence ID" value="NZ_BMKW01000006.1"/>
</dbReference>
<dbReference type="GO" id="GO:0003824">
    <property type="term" value="F:catalytic activity"/>
    <property type="evidence" value="ECO:0007669"/>
    <property type="project" value="UniProtKB-ARBA"/>
</dbReference>
<dbReference type="EMBL" id="BMKW01000006">
    <property type="protein sequence ID" value="GGJ18236.1"/>
    <property type="molecule type" value="Genomic_DNA"/>
</dbReference>
<reference evidence="3" key="2">
    <citation type="submission" date="2020-09" db="EMBL/GenBank/DDBJ databases">
        <authorList>
            <person name="Sun Q."/>
            <person name="Zhou Y."/>
        </authorList>
    </citation>
    <scope>NUCLEOTIDE SEQUENCE</scope>
    <source>
        <strain evidence="3">CGMCC 1.3617</strain>
    </source>
</reference>
<dbReference type="InterPro" id="IPR018110">
    <property type="entry name" value="Mandel_Rmase/mucon_lact_enz_CS"/>
</dbReference>
<reference evidence="3" key="1">
    <citation type="journal article" date="2014" name="Int. J. Syst. Evol. Microbiol.">
        <title>Complete genome sequence of Corynebacterium casei LMG S-19264T (=DSM 44701T), isolated from a smear-ripened cheese.</title>
        <authorList>
            <consortium name="US DOE Joint Genome Institute (JGI-PGF)"/>
            <person name="Walter F."/>
            <person name="Albersmeier A."/>
            <person name="Kalinowski J."/>
            <person name="Ruckert C."/>
        </authorList>
    </citation>
    <scope>NUCLEOTIDE SEQUENCE</scope>
    <source>
        <strain evidence="3">CGMCC 1.3617</strain>
    </source>
</reference>
<comment type="caution">
    <text evidence="3">The sequence shown here is derived from an EMBL/GenBank/DDBJ whole genome shotgun (WGS) entry which is preliminary data.</text>
</comment>
<organism evidence="3 4">
    <name type="scientific">Neoroseomonas lacus</name>
    <dbReference type="NCBI Taxonomy" id="287609"/>
    <lineage>
        <taxon>Bacteria</taxon>
        <taxon>Pseudomonadati</taxon>
        <taxon>Pseudomonadota</taxon>
        <taxon>Alphaproteobacteria</taxon>
        <taxon>Acetobacterales</taxon>
        <taxon>Acetobacteraceae</taxon>
        <taxon>Neoroseomonas</taxon>
    </lineage>
</organism>
<name>A0A917KKQ3_9PROT</name>
<dbReference type="InterPro" id="IPR036849">
    <property type="entry name" value="Enolase-like_C_sf"/>
</dbReference>
<evidence type="ECO:0000313" key="4">
    <source>
        <dbReference type="Proteomes" id="UP000661507"/>
    </source>
</evidence>
<dbReference type="AlphaFoldDB" id="A0A917KKQ3"/>
<dbReference type="PANTHER" id="PTHR48073:SF2">
    <property type="entry name" value="O-SUCCINYLBENZOATE SYNTHASE"/>
    <property type="match status" value="1"/>
</dbReference>
<evidence type="ECO:0000256" key="1">
    <source>
        <dbReference type="ARBA" id="ARBA00022723"/>
    </source>
</evidence>
<dbReference type="SFLD" id="SFLDS00001">
    <property type="entry name" value="Enolase"/>
    <property type="match status" value="1"/>
</dbReference>
<dbReference type="Proteomes" id="UP000661507">
    <property type="component" value="Unassembled WGS sequence"/>
</dbReference>
<dbReference type="PANTHER" id="PTHR48073">
    <property type="entry name" value="O-SUCCINYLBENZOATE SYNTHASE-RELATED"/>
    <property type="match status" value="1"/>
</dbReference>
<dbReference type="SMART" id="SM00922">
    <property type="entry name" value="MR_MLE"/>
    <property type="match status" value="1"/>
</dbReference>
<keyword evidence="1" id="KW-0479">Metal-binding</keyword>
<dbReference type="InterPro" id="IPR029065">
    <property type="entry name" value="Enolase_C-like"/>
</dbReference>
<feature type="domain" description="Mandelate racemase/muconate lactonizing enzyme C-terminal" evidence="2">
    <location>
        <begin position="143"/>
        <end position="240"/>
    </location>
</feature>
<dbReference type="GO" id="GO:0009063">
    <property type="term" value="P:amino acid catabolic process"/>
    <property type="evidence" value="ECO:0007669"/>
    <property type="project" value="InterPro"/>
</dbReference>
<proteinExistence type="predicted"/>
<dbReference type="GO" id="GO:0000287">
    <property type="term" value="F:magnesium ion binding"/>
    <property type="evidence" value="ECO:0007669"/>
    <property type="project" value="UniProtKB-ARBA"/>
</dbReference>
<dbReference type="SUPFAM" id="SSF51604">
    <property type="entry name" value="Enolase C-terminal domain-like"/>
    <property type="match status" value="1"/>
</dbReference>
<accession>A0A917KKQ3</accession>
<dbReference type="SUPFAM" id="SSF54826">
    <property type="entry name" value="Enolase N-terminal domain-like"/>
    <property type="match status" value="1"/>
</dbReference>
<evidence type="ECO:0000259" key="2">
    <source>
        <dbReference type="SMART" id="SM00922"/>
    </source>
</evidence>
<keyword evidence="4" id="KW-1185">Reference proteome</keyword>
<dbReference type="InterPro" id="IPR013342">
    <property type="entry name" value="Mandelate_racemase_C"/>
</dbReference>
<dbReference type="Gene3D" id="3.30.390.10">
    <property type="entry name" value="Enolase-like, N-terminal domain"/>
    <property type="match status" value="1"/>
</dbReference>
<dbReference type="PROSITE" id="PS00909">
    <property type="entry name" value="MR_MLE_2"/>
    <property type="match status" value="1"/>
</dbReference>
<protein>
    <submittedName>
        <fullName evidence="3">Chloromuconate cycloisomerase</fullName>
    </submittedName>
</protein>
<dbReference type="Pfam" id="PF13378">
    <property type="entry name" value="MR_MLE_C"/>
    <property type="match status" value="1"/>
</dbReference>
<gene>
    <name evidence="3" type="ORF">GCM10011320_26980</name>
</gene>
<evidence type="ECO:0000313" key="3">
    <source>
        <dbReference type="EMBL" id="GGJ18236.1"/>
    </source>
</evidence>
<dbReference type="InterPro" id="IPR029017">
    <property type="entry name" value="Enolase-like_N"/>
</dbReference>